<evidence type="ECO:0000256" key="2">
    <source>
        <dbReference type="SAM" id="Phobius"/>
    </source>
</evidence>
<evidence type="ECO:0000256" key="1">
    <source>
        <dbReference type="SAM" id="MobiDB-lite"/>
    </source>
</evidence>
<protein>
    <submittedName>
        <fullName evidence="3">Uncharacterized protein</fullName>
    </submittedName>
</protein>
<evidence type="ECO:0000313" key="3">
    <source>
        <dbReference type="EMBL" id="KAF7775620.1"/>
    </source>
</evidence>
<reference evidence="3 4" key="1">
    <citation type="journal article" name="Sci. Rep.">
        <title>Telomere-to-telomere assembled and centromere annotated genomes of the two main subspecies of the button mushroom Agaricus bisporus reveal especially polymorphic chromosome ends.</title>
        <authorList>
            <person name="Sonnenberg A.S.M."/>
            <person name="Sedaghat-Telgerd N."/>
            <person name="Lavrijssen B."/>
            <person name="Ohm R.A."/>
            <person name="Hendrickx P.M."/>
            <person name="Scholtmeijer K."/>
            <person name="Baars J.J.P."/>
            <person name="van Peer A."/>
        </authorList>
    </citation>
    <scope>NUCLEOTIDE SEQUENCE [LARGE SCALE GENOMIC DNA]</scope>
    <source>
        <strain evidence="3 4">H119_p4</strain>
    </source>
</reference>
<feature type="transmembrane region" description="Helical" evidence="2">
    <location>
        <begin position="20"/>
        <end position="40"/>
    </location>
</feature>
<feature type="transmembrane region" description="Helical" evidence="2">
    <location>
        <begin position="204"/>
        <end position="225"/>
    </location>
</feature>
<gene>
    <name evidence="3" type="ORF">Agabi119p4_4013</name>
</gene>
<keyword evidence="2" id="KW-1133">Transmembrane helix</keyword>
<dbReference type="AlphaFoldDB" id="A0A8H7KGX4"/>
<proteinExistence type="predicted"/>
<keyword evidence="2" id="KW-0472">Membrane</keyword>
<evidence type="ECO:0000313" key="4">
    <source>
        <dbReference type="Proteomes" id="UP000629468"/>
    </source>
</evidence>
<sequence>MPVVDISLDLSKLAALLLESVVYGMFLVFYFILLYIAFWSQKSKDLLPRRRYIIPIATLMLLVATAHLVIDFLRDVVALIPTEEGLVNDRFFKKLSHPYAILNWVLYGIQTLLGDAVLVWRCYVVCDKKWWILIPGGLILAVDIAVLGVVSHYLTFTVGSAFIHFTKPWMTSWITLTSFLQILYSGAIVYQIGRKFNGSKHSTAVIRAFVESSALYTLFALALLITFERASDADWVFIDMITPLVGVSFCLIIIQLHFQFGERVHQPSTLTTCAFKSRPAPAANNEFHSVVFERKRDEERSCLDSEHDQTMSSGSVPSGTTRLDGSTSSPTEADPIRSMV</sequence>
<name>A0A8H7KGX4_AGABI</name>
<feature type="transmembrane region" description="Helical" evidence="2">
    <location>
        <begin position="52"/>
        <end position="70"/>
    </location>
</feature>
<dbReference type="Proteomes" id="UP000629468">
    <property type="component" value="Unassembled WGS sequence"/>
</dbReference>
<feature type="compositionally biased region" description="Polar residues" evidence="1">
    <location>
        <begin position="310"/>
        <end position="331"/>
    </location>
</feature>
<feature type="transmembrane region" description="Helical" evidence="2">
    <location>
        <begin position="237"/>
        <end position="258"/>
    </location>
</feature>
<feature type="transmembrane region" description="Helical" evidence="2">
    <location>
        <begin position="130"/>
        <end position="153"/>
    </location>
</feature>
<feature type="transmembrane region" description="Helical" evidence="2">
    <location>
        <begin position="101"/>
        <end position="123"/>
    </location>
</feature>
<dbReference type="EMBL" id="JABXXO010000006">
    <property type="protein sequence ID" value="KAF7775620.1"/>
    <property type="molecule type" value="Genomic_DNA"/>
</dbReference>
<feature type="transmembrane region" description="Helical" evidence="2">
    <location>
        <begin position="173"/>
        <end position="192"/>
    </location>
</feature>
<accession>A0A8H7KGX4</accession>
<comment type="caution">
    <text evidence="3">The sequence shown here is derived from an EMBL/GenBank/DDBJ whole genome shotgun (WGS) entry which is preliminary data.</text>
</comment>
<feature type="region of interest" description="Disordered" evidence="1">
    <location>
        <begin position="301"/>
        <end position="340"/>
    </location>
</feature>
<keyword evidence="2" id="KW-0812">Transmembrane</keyword>
<organism evidence="3 4">
    <name type="scientific">Agaricus bisporus var. burnettii</name>
    <dbReference type="NCBI Taxonomy" id="192524"/>
    <lineage>
        <taxon>Eukaryota</taxon>
        <taxon>Fungi</taxon>
        <taxon>Dikarya</taxon>
        <taxon>Basidiomycota</taxon>
        <taxon>Agaricomycotina</taxon>
        <taxon>Agaricomycetes</taxon>
        <taxon>Agaricomycetidae</taxon>
        <taxon>Agaricales</taxon>
        <taxon>Agaricineae</taxon>
        <taxon>Agaricaceae</taxon>
        <taxon>Agaricus</taxon>
    </lineage>
</organism>